<gene>
    <name evidence="1" type="ORF">GCM10010280_08440</name>
</gene>
<comment type="caution">
    <text evidence="1">The sequence shown here is derived from an EMBL/GenBank/DDBJ whole genome shotgun (WGS) entry which is preliminary data.</text>
</comment>
<evidence type="ECO:0000313" key="1">
    <source>
        <dbReference type="EMBL" id="GGQ64228.1"/>
    </source>
</evidence>
<dbReference type="EMBL" id="BMTU01000001">
    <property type="protein sequence ID" value="GGQ64228.1"/>
    <property type="molecule type" value="Genomic_DNA"/>
</dbReference>
<dbReference type="Proteomes" id="UP000656732">
    <property type="component" value="Unassembled WGS sequence"/>
</dbReference>
<accession>A0A918BHM9</accession>
<sequence length="74" mass="8472">MTLLCSTCGGPHQHRLMTPQEQARAKQQLGLRAVYDLWLCENVVDAESGRRCRTLRRWGRTNPFPSPVKLLPPE</sequence>
<evidence type="ECO:0000313" key="2">
    <source>
        <dbReference type="Proteomes" id="UP000656732"/>
    </source>
</evidence>
<dbReference type="AlphaFoldDB" id="A0A918BHM9"/>
<keyword evidence="2" id="KW-1185">Reference proteome</keyword>
<protein>
    <submittedName>
        <fullName evidence="1">Uncharacterized protein</fullName>
    </submittedName>
</protein>
<reference evidence="1" key="1">
    <citation type="journal article" date="2014" name="Int. J. Syst. Evol. Microbiol.">
        <title>Complete genome sequence of Corynebacterium casei LMG S-19264T (=DSM 44701T), isolated from a smear-ripened cheese.</title>
        <authorList>
            <consortium name="US DOE Joint Genome Institute (JGI-PGF)"/>
            <person name="Walter F."/>
            <person name="Albersmeier A."/>
            <person name="Kalinowski J."/>
            <person name="Ruckert C."/>
        </authorList>
    </citation>
    <scope>NUCLEOTIDE SEQUENCE</scope>
    <source>
        <strain evidence="1">JCM 4403</strain>
    </source>
</reference>
<proteinExistence type="predicted"/>
<organism evidence="1 2">
    <name type="scientific">Streptomyces pilosus</name>
    <dbReference type="NCBI Taxonomy" id="28893"/>
    <lineage>
        <taxon>Bacteria</taxon>
        <taxon>Bacillati</taxon>
        <taxon>Actinomycetota</taxon>
        <taxon>Actinomycetes</taxon>
        <taxon>Kitasatosporales</taxon>
        <taxon>Streptomycetaceae</taxon>
        <taxon>Streptomyces</taxon>
    </lineage>
</organism>
<reference evidence="1" key="2">
    <citation type="submission" date="2020-09" db="EMBL/GenBank/DDBJ databases">
        <authorList>
            <person name="Sun Q."/>
            <person name="Ohkuma M."/>
        </authorList>
    </citation>
    <scope>NUCLEOTIDE SEQUENCE</scope>
    <source>
        <strain evidence="1">JCM 4403</strain>
    </source>
</reference>
<name>A0A918BHM9_9ACTN</name>